<evidence type="ECO:0000313" key="6">
    <source>
        <dbReference type="EMBL" id="KAJ8022826.1"/>
    </source>
</evidence>
<feature type="region of interest" description="Disordered" evidence="4">
    <location>
        <begin position="1"/>
        <end position="32"/>
    </location>
</feature>
<dbReference type="PANTHER" id="PTHR46680">
    <property type="entry name" value="NF-KAPPA-B INHIBITOR ALPHA"/>
    <property type="match status" value="1"/>
</dbReference>
<dbReference type="SUPFAM" id="SSF48403">
    <property type="entry name" value="Ankyrin repeat"/>
    <property type="match status" value="1"/>
</dbReference>
<dbReference type="SMART" id="SM00248">
    <property type="entry name" value="ANK"/>
    <property type="match status" value="6"/>
</dbReference>
<accession>A0A9Q0YK19</accession>
<dbReference type="PANTHER" id="PTHR46680:SF3">
    <property type="entry name" value="NF-KAPPA-B INHIBITOR CACTUS"/>
    <property type="match status" value="1"/>
</dbReference>
<dbReference type="GO" id="GO:0005829">
    <property type="term" value="C:cytosol"/>
    <property type="evidence" value="ECO:0007669"/>
    <property type="project" value="TreeGrafter"/>
</dbReference>
<dbReference type="AlphaFoldDB" id="A0A9Q0YK19"/>
<gene>
    <name evidence="6" type="ORF">HOLleu_37827</name>
</gene>
<dbReference type="SMART" id="SM00005">
    <property type="entry name" value="DEATH"/>
    <property type="match status" value="1"/>
</dbReference>
<keyword evidence="7" id="KW-1185">Reference proteome</keyword>
<dbReference type="Pfam" id="PF12796">
    <property type="entry name" value="Ank_2"/>
    <property type="match status" value="2"/>
</dbReference>
<feature type="region of interest" description="Disordered" evidence="4">
    <location>
        <begin position="205"/>
        <end position="235"/>
    </location>
</feature>
<dbReference type="InterPro" id="IPR002110">
    <property type="entry name" value="Ankyrin_rpt"/>
</dbReference>
<feature type="compositionally biased region" description="Low complexity" evidence="4">
    <location>
        <begin position="1"/>
        <end position="17"/>
    </location>
</feature>
<evidence type="ECO:0000256" key="2">
    <source>
        <dbReference type="ARBA" id="ARBA00023043"/>
    </source>
</evidence>
<dbReference type="PROSITE" id="PS50088">
    <property type="entry name" value="ANK_REPEAT"/>
    <property type="match status" value="4"/>
</dbReference>
<feature type="repeat" description="ANK" evidence="3">
    <location>
        <begin position="405"/>
        <end position="437"/>
    </location>
</feature>
<feature type="compositionally biased region" description="Acidic residues" evidence="4">
    <location>
        <begin position="512"/>
        <end position="527"/>
    </location>
</feature>
<keyword evidence="1" id="KW-0677">Repeat</keyword>
<feature type="repeat" description="ANK" evidence="3">
    <location>
        <begin position="290"/>
        <end position="311"/>
    </location>
</feature>
<name>A0A9Q0YK19_HOLLE</name>
<dbReference type="OrthoDB" id="10254947at2759"/>
<organism evidence="6 7">
    <name type="scientific">Holothuria leucospilota</name>
    <name type="common">Black long sea cucumber</name>
    <name type="synonym">Mertensiothuria leucospilota</name>
    <dbReference type="NCBI Taxonomy" id="206669"/>
    <lineage>
        <taxon>Eukaryota</taxon>
        <taxon>Metazoa</taxon>
        <taxon>Echinodermata</taxon>
        <taxon>Eleutherozoa</taxon>
        <taxon>Echinozoa</taxon>
        <taxon>Holothuroidea</taxon>
        <taxon>Aspidochirotacea</taxon>
        <taxon>Aspidochirotida</taxon>
        <taxon>Holothuriidae</taxon>
        <taxon>Holothuria</taxon>
    </lineage>
</organism>
<dbReference type="InterPro" id="IPR036770">
    <property type="entry name" value="Ankyrin_rpt-contain_sf"/>
</dbReference>
<feature type="region of interest" description="Disordered" evidence="4">
    <location>
        <begin position="87"/>
        <end position="111"/>
    </location>
</feature>
<dbReference type="Pfam" id="PF00023">
    <property type="entry name" value="Ank"/>
    <property type="match status" value="1"/>
</dbReference>
<dbReference type="SUPFAM" id="SSF47986">
    <property type="entry name" value="DEATH domain"/>
    <property type="match status" value="1"/>
</dbReference>
<proteinExistence type="predicted"/>
<dbReference type="GO" id="GO:0051059">
    <property type="term" value="F:NF-kappaB binding"/>
    <property type="evidence" value="ECO:0007669"/>
    <property type="project" value="TreeGrafter"/>
</dbReference>
<dbReference type="Pfam" id="PF00531">
    <property type="entry name" value="Death"/>
    <property type="match status" value="1"/>
</dbReference>
<evidence type="ECO:0000256" key="1">
    <source>
        <dbReference type="ARBA" id="ARBA00022737"/>
    </source>
</evidence>
<keyword evidence="2 3" id="KW-0040">ANK repeat</keyword>
<dbReference type="Proteomes" id="UP001152320">
    <property type="component" value="Chromosome 20"/>
</dbReference>
<dbReference type="GO" id="GO:0007165">
    <property type="term" value="P:signal transduction"/>
    <property type="evidence" value="ECO:0007669"/>
    <property type="project" value="InterPro"/>
</dbReference>
<protein>
    <recommendedName>
        <fullName evidence="5">Death domain-containing protein</fullName>
    </recommendedName>
</protein>
<feature type="region of interest" description="Disordered" evidence="4">
    <location>
        <begin position="504"/>
        <end position="532"/>
    </location>
</feature>
<dbReference type="Gene3D" id="1.25.40.20">
    <property type="entry name" value="Ankyrin repeat-containing domain"/>
    <property type="match status" value="1"/>
</dbReference>
<feature type="repeat" description="ANK" evidence="3">
    <location>
        <begin position="329"/>
        <end position="361"/>
    </location>
</feature>
<dbReference type="PROSITE" id="PS50297">
    <property type="entry name" value="ANK_REP_REGION"/>
    <property type="match status" value="4"/>
</dbReference>
<feature type="repeat" description="ANK" evidence="3">
    <location>
        <begin position="473"/>
        <end position="505"/>
    </location>
</feature>
<evidence type="ECO:0000256" key="4">
    <source>
        <dbReference type="SAM" id="MobiDB-lite"/>
    </source>
</evidence>
<dbReference type="InterPro" id="IPR051070">
    <property type="entry name" value="NF-kappa-B_inhibitor"/>
</dbReference>
<sequence>MQTQNNGMQQNNGMGMQHPSGPSPMQHNPQPVVTHPEMVNGHHMQQPQQLLMQQMGQQQLPQQQMSQHQMNHQQNGFTSIATNGIHPDLQSRGTSRVSKMETVQVKTEQKDFDELSENLSSVELEAPGSENKFELSEHFPLSIQADSCKVQSDDMGFGLDFPTEIESDACALPKAVENFDDENMYRSKEITSGYISDDEDDFETRKDRLLGGNGKKNKRRGSGMNVEKDSRTESRVDQSVQTVEPEIDYEAKVWELADLYSRCLQEFAKSGDMRMILQSQRHLCSLDDENGDTPLHLAVIHNQPEALFSLLSVVITIQDQNIVNQKNRLDQTPLHLAVVTQQIDMVHLLLRCGADPNVLDQNGFNALHHAVDAKFHAAITALLEGPPGKPALPLIPVDADALNLDGYSAMHMAVERKDISAVRALVKGGADKDIPDGKSGRAPLHKAVLMEDFSMLSYLIADARVNIHVEDFVGNTPLHIASAYDLSAVAALLIAAGANPEFRNNDAGSGESDVDEGYEFSEEEDEERTGSSALDFAQSEKMRKILRGEKYAPTIHSVNASEIRNKISNMSYVSESDLSAMSTTNSSAFISERLRLETQPADMFESKQVGDMSKLPPKYMNSLVKRLDITHPLAKDWRAVADQLGMGNMINHLRMFASPTQVLLDQYALMDGTLAELLKVMEDLGRKDAINILNEAFSHMKMNSDEGQLDNEVSQIKV</sequence>
<dbReference type="EMBL" id="JAIZAY010000020">
    <property type="protein sequence ID" value="KAJ8022826.1"/>
    <property type="molecule type" value="Genomic_DNA"/>
</dbReference>
<reference evidence="6" key="1">
    <citation type="submission" date="2021-10" db="EMBL/GenBank/DDBJ databases">
        <title>Tropical sea cucumber genome reveals ecological adaptation and Cuvierian tubules defense mechanism.</title>
        <authorList>
            <person name="Chen T."/>
        </authorList>
    </citation>
    <scope>NUCLEOTIDE SEQUENCE</scope>
    <source>
        <strain evidence="6">Nanhai2018</strain>
        <tissue evidence="6">Muscle</tissue>
    </source>
</reference>
<dbReference type="Gene3D" id="1.10.533.10">
    <property type="entry name" value="Death Domain, Fas"/>
    <property type="match status" value="1"/>
</dbReference>
<dbReference type="InterPro" id="IPR011029">
    <property type="entry name" value="DEATH-like_dom_sf"/>
</dbReference>
<evidence type="ECO:0000256" key="3">
    <source>
        <dbReference type="PROSITE-ProRule" id="PRU00023"/>
    </source>
</evidence>
<evidence type="ECO:0000313" key="7">
    <source>
        <dbReference type="Proteomes" id="UP001152320"/>
    </source>
</evidence>
<feature type="compositionally biased region" description="Basic and acidic residues" evidence="4">
    <location>
        <begin position="226"/>
        <end position="235"/>
    </location>
</feature>
<dbReference type="InterPro" id="IPR000488">
    <property type="entry name" value="Death_dom"/>
</dbReference>
<evidence type="ECO:0000259" key="5">
    <source>
        <dbReference type="SMART" id="SM00005"/>
    </source>
</evidence>
<comment type="caution">
    <text evidence="6">The sequence shown here is derived from an EMBL/GenBank/DDBJ whole genome shotgun (WGS) entry which is preliminary data.</text>
</comment>
<feature type="domain" description="Death" evidence="5">
    <location>
        <begin position="609"/>
        <end position="697"/>
    </location>
</feature>
<dbReference type="GO" id="GO:0071356">
    <property type="term" value="P:cellular response to tumor necrosis factor"/>
    <property type="evidence" value="ECO:0007669"/>
    <property type="project" value="TreeGrafter"/>
</dbReference>